<protein>
    <submittedName>
        <fullName evidence="2">Uncharacterized protein</fullName>
    </submittedName>
</protein>
<dbReference type="EMBL" id="JARVWT010000002">
    <property type="protein sequence ID" value="MDH2330517.1"/>
    <property type="molecule type" value="Genomic_DNA"/>
</dbReference>
<sequence>MGVPQKPLPTEEELQSMNEDKYQTFVFDYYRGAYKKAGLKPSFKQKMKYKYSTTMSWLFGILILAVVYLFLNGLLVGGQYLWHIGDRHRLSELEELMNSEQITISQYEDRLNNGGLSDKEYSDYKLLIYQYNIQADQYNVISEKIGEMWFLIPGFHSR</sequence>
<dbReference type="AlphaFoldDB" id="A0AAP3ZVL4"/>
<dbReference type="RefSeq" id="WP_279832372.1">
    <property type="nucleotide sequence ID" value="NZ_JARVWT010000002.1"/>
</dbReference>
<keyword evidence="1" id="KW-0472">Membrane</keyword>
<dbReference type="Proteomes" id="UP001229409">
    <property type="component" value="Unassembled WGS sequence"/>
</dbReference>
<proteinExistence type="predicted"/>
<evidence type="ECO:0000313" key="2">
    <source>
        <dbReference type="EMBL" id="MDH2330517.1"/>
    </source>
</evidence>
<feature type="transmembrane region" description="Helical" evidence="1">
    <location>
        <begin position="57"/>
        <end position="82"/>
    </location>
</feature>
<keyword evidence="1" id="KW-1133">Transmembrane helix</keyword>
<organism evidence="2 3">
    <name type="scientific">Paenibacillus polymyxa</name>
    <name type="common">Bacillus polymyxa</name>
    <dbReference type="NCBI Taxonomy" id="1406"/>
    <lineage>
        <taxon>Bacteria</taxon>
        <taxon>Bacillati</taxon>
        <taxon>Bacillota</taxon>
        <taxon>Bacilli</taxon>
        <taxon>Bacillales</taxon>
        <taxon>Paenibacillaceae</taxon>
        <taxon>Paenibacillus</taxon>
    </lineage>
</organism>
<accession>A0AAP3ZVL4</accession>
<evidence type="ECO:0000313" key="3">
    <source>
        <dbReference type="Proteomes" id="UP001229409"/>
    </source>
</evidence>
<name>A0AAP3ZVL4_PAEPO</name>
<evidence type="ECO:0000256" key="1">
    <source>
        <dbReference type="SAM" id="Phobius"/>
    </source>
</evidence>
<reference evidence="2" key="1">
    <citation type="submission" date="2023-04" db="EMBL/GenBank/DDBJ databases">
        <title>Uncovering the Secrets of Slow-Growing Bacteria in Tropical Savanna Soil through Cultivation and Genomic Analysis.</title>
        <authorList>
            <person name="Goncalves O.S."/>
            <person name="Santana M.F."/>
        </authorList>
    </citation>
    <scope>NUCLEOTIDE SEQUENCE</scope>
    <source>
        <strain evidence="2">ANTI</strain>
    </source>
</reference>
<gene>
    <name evidence="2" type="ORF">QDS18_06530</name>
</gene>
<comment type="caution">
    <text evidence="2">The sequence shown here is derived from an EMBL/GenBank/DDBJ whole genome shotgun (WGS) entry which is preliminary data.</text>
</comment>
<keyword evidence="1" id="KW-0812">Transmembrane</keyword>